<dbReference type="EMBL" id="MFPS01000006">
    <property type="protein sequence ID" value="OGH59763.1"/>
    <property type="molecule type" value="Genomic_DNA"/>
</dbReference>
<feature type="coiled-coil region" evidence="6">
    <location>
        <begin position="205"/>
        <end position="238"/>
    </location>
</feature>
<dbReference type="Gene3D" id="3.30.70.1620">
    <property type="match status" value="1"/>
</dbReference>
<dbReference type="GO" id="GO:0007062">
    <property type="term" value="P:sister chromatid cohesion"/>
    <property type="evidence" value="ECO:0007669"/>
    <property type="project" value="InterPro"/>
</dbReference>
<comment type="function">
    <text evidence="6">Required for chromosome condensation and partitioning.</text>
</comment>
<comment type="similarity">
    <text evidence="6">Belongs to the SMC family.</text>
</comment>
<keyword evidence="1 6" id="KW-0963">Cytoplasm</keyword>
<evidence type="ECO:0000256" key="6">
    <source>
        <dbReference type="HAMAP-Rule" id="MF_01894"/>
    </source>
</evidence>
<evidence type="ECO:0000256" key="2">
    <source>
        <dbReference type="ARBA" id="ARBA00022741"/>
    </source>
</evidence>
<feature type="coiled-coil region" evidence="6">
    <location>
        <begin position="802"/>
        <end position="839"/>
    </location>
</feature>
<feature type="coiled-coil region" evidence="6">
    <location>
        <begin position="292"/>
        <end position="401"/>
    </location>
</feature>
<dbReference type="GO" id="GO:0005524">
    <property type="term" value="F:ATP binding"/>
    <property type="evidence" value="ECO:0007669"/>
    <property type="project" value="UniProtKB-UniRule"/>
</dbReference>
<comment type="domain">
    <text evidence="6">Contains large globular domains required for ATP hydrolysis at each terminus and a third globular domain forming a flexible hinge near the middle of the molecule. These domains are separated by coiled-coil structures.</text>
</comment>
<evidence type="ECO:0000256" key="4">
    <source>
        <dbReference type="ARBA" id="ARBA00023054"/>
    </source>
</evidence>
<gene>
    <name evidence="6" type="primary">smc</name>
    <name evidence="8" type="ORF">A2725_01945</name>
</gene>
<feature type="binding site" evidence="6">
    <location>
        <begin position="42"/>
        <end position="49"/>
    </location>
    <ligand>
        <name>ATP</name>
        <dbReference type="ChEBI" id="CHEBI:30616"/>
    </ligand>
</feature>
<dbReference type="HAMAP" id="MF_01894">
    <property type="entry name" value="Smc_prok"/>
    <property type="match status" value="1"/>
</dbReference>
<dbReference type="Proteomes" id="UP000177067">
    <property type="component" value="Unassembled WGS sequence"/>
</dbReference>
<evidence type="ECO:0000256" key="1">
    <source>
        <dbReference type="ARBA" id="ARBA00022490"/>
    </source>
</evidence>
<dbReference type="GO" id="GO:0005694">
    <property type="term" value="C:chromosome"/>
    <property type="evidence" value="ECO:0007669"/>
    <property type="project" value="InterPro"/>
</dbReference>
<evidence type="ECO:0000313" key="8">
    <source>
        <dbReference type="EMBL" id="OGH59763.1"/>
    </source>
</evidence>
<protein>
    <recommendedName>
        <fullName evidence="6">Chromosome partition protein Smc</fullName>
    </recommendedName>
</protein>
<sequence length="1019" mass="115715">MFKVMYLKSLEINGFKSFSNKTVLNFAPSKDGYCSITGIVGPNGSGKSNVADAVRWVLGEQSMKLLRAKKSDDIIFGGSESKGKMSMASVTMIIDNQDGKLPIGYDELVITRRSYRTGDNEYLINGHKVRLLDLQLLLAKAQFGQGSYSVIGQGMIDKMLLQTPSERKDFFDEAFGIKEFQIKRHQSVLKLKHTYDNMEQAEALLNEVSPRLKSLSRQVKKLEERQEVEIELRELQEAYYLTLWNNNEEQLQILKKELLIIENDYNDNFKRLNLIQLELSNLAKESSREDEYKKLQTEYQAILQKKNNLEKEKATLSGRIQVEYNKEGMHNVGWIENKVTMLKSEQDKLQNEIQNIYNQILNLGEIQSKNRNNLEQYTIERAELKSRLSSLETQFTQTRSEQNFFVATGLKSIQAVLDNKQKFGKIFGALAQLGEVKEKYQIALDTAAGSHLSSLVVADDLVAEECIKFLRSEHLGVATFLPVNRIKPRFLPSNIESMLNMEGVHGLAINLINFSATLSNIFSYVLGSTLVVENIDIARKVGIGKIRMVTLEGDILDVGGSMKGGYRRHKAGGLSFVGNQALGSISNSIEDQTELIMEIKTKLDKVEIEYEKVNNDFISNRAEIEMEEKKKAYLLNQKIEKNQEIAGLEQELKLHTMSKEEYGSTLDTIKLEKHEVDKSIVLLDEDIKGVEAKIRSFHQDEEKKKKRIFELQDIMQNFQEKLNIIVGQKNEKQILIAKLDTRQEDLSNEVYQELHSSVESILSKGGMSIATDNIEDCVTKIQKLKYKLTLVGGIDEEVVVEYEEAKRRHEDLTVQLDDLSKAYDDLSKLVEELDNLMKVRRDKSFKKIKKEFQRYFKMLFDGGEADLVEIMGVEDENEASVEEGEILEEDKIKKRRKKILQGMEVIACPPGKKIKDIQALSGGERTLTSIALICAILHVNPPPFSILDEVEAALDEANTLRFNKILKELSEHSQFILITHNRATMHAASALYGVTMGGDGVSHLLSVKVNESSLDEKSQ</sequence>
<keyword evidence="3 6" id="KW-0067">ATP-binding</keyword>
<dbReference type="Pfam" id="PF06470">
    <property type="entry name" value="SMC_hinge"/>
    <property type="match status" value="1"/>
</dbReference>
<dbReference type="PIRSF" id="PIRSF005719">
    <property type="entry name" value="SMC"/>
    <property type="match status" value="1"/>
</dbReference>
<evidence type="ECO:0000313" key="9">
    <source>
        <dbReference type="Proteomes" id="UP000177067"/>
    </source>
</evidence>
<reference evidence="8 9" key="1">
    <citation type="journal article" date="2016" name="Nat. Commun.">
        <title>Thousands of microbial genomes shed light on interconnected biogeochemical processes in an aquifer system.</title>
        <authorList>
            <person name="Anantharaman K."/>
            <person name="Brown C.T."/>
            <person name="Hug L.A."/>
            <person name="Sharon I."/>
            <person name="Castelle C.J."/>
            <person name="Probst A.J."/>
            <person name="Thomas B.C."/>
            <person name="Singh A."/>
            <person name="Wilkins M.J."/>
            <person name="Karaoz U."/>
            <person name="Brodie E.L."/>
            <person name="Williams K.H."/>
            <person name="Hubbard S.S."/>
            <person name="Banfield J.F."/>
        </authorList>
    </citation>
    <scope>NUCLEOTIDE SEQUENCE [LARGE SCALE GENOMIC DNA]</scope>
</reference>
<dbReference type="InterPro" id="IPR010935">
    <property type="entry name" value="SMC_hinge"/>
</dbReference>
<dbReference type="SUPFAM" id="SSF75553">
    <property type="entry name" value="Smc hinge domain"/>
    <property type="match status" value="1"/>
</dbReference>
<comment type="caution">
    <text evidence="8">The sequence shown here is derived from an EMBL/GenBank/DDBJ whole genome shotgun (WGS) entry which is preliminary data.</text>
</comment>
<dbReference type="Gene3D" id="3.40.50.300">
    <property type="entry name" value="P-loop containing nucleotide triphosphate hydrolases"/>
    <property type="match status" value="2"/>
</dbReference>
<dbReference type="GO" id="GO:0030261">
    <property type="term" value="P:chromosome condensation"/>
    <property type="evidence" value="ECO:0007669"/>
    <property type="project" value="InterPro"/>
</dbReference>
<dbReference type="InterPro" id="IPR036277">
    <property type="entry name" value="SMC_hinge_sf"/>
</dbReference>
<keyword evidence="4 6" id="KW-0175">Coiled coil</keyword>
<dbReference type="GO" id="GO:0006260">
    <property type="term" value="P:DNA replication"/>
    <property type="evidence" value="ECO:0007669"/>
    <property type="project" value="UniProtKB-UniRule"/>
</dbReference>
<comment type="subcellular location">
    <subcellularLocation>
        <location evidence="6">Cytoplasm</location>
    </subcellularLocation>
</comment>
<keyword evidence="5 6" id="KW-0238">DNA-binding</keyword>
<dbReference type="Gene3D" id="1.20.1060.20">
    <property type="match status" value="1"/>
</dbReference>
<dbReference type="GO" id="GO:0005737">
    <property type="term" value="C:cytoplasm"/>
    <property type="evidence" value="ECO:0007669"/>
    <property type="project" value="UniProtKB-SubCell"/>
</dbReference>
<dbReference type="PANTHER" id="PTHR43977">
    <property type="entry name" value="STRUCTURAL MAINTENANCE OF CHROMOSOMES PROTEIN 3"/>
    <property type="match status" value="1"/>
</dbReference>
<dbReference type="InterPro" id="IPR003395">
    <property type="entry name" value="RecF/RecN/SMC_N"/>
</dbReference>
<dbReference type="GO" id="GO:0016887">
    <property type="term" value="F:ATP hydrolysis activity"/>
    <property type="evidence" value="ECO:0007669"/>
    <property type="project" value="InterPro"/>
</dbReference>
<evidence type="ECO:0000256" key="3">
    <source>
        <dbReference type="ARBA" id="ARBA00022840"/>
    </source>
</evidence>
<feature type="domain" description="SMC hinge" evidence="7">
    <location>
        <begin position="424"/>
        <end position="542"/>
    </location>
</feature>
<dbReference type="GO" id="GO:0003677">
    <property type="term" value="F:DNA binding"/>
    <property type="evidence" value="ECO:0007669"/>
    <property type="project" value="UniProtKB-UniRule"/>
</dbReference>
<dbReference type="InterPro" id="IPR024704">
    <property type="entry name" value="SMC"/>
</dbReference>
<keyword evidence="2 6" id="KW-0547">Nucleotide-binding</keyword>
<dbReference type="InterPro" id="IPR027417">
    <property type="entry name" value="P-loop_NTPase"/>
</dbReference>
<organism evidence="8 9">
    <name type="scientific">Candidatus Magasanikbacteria bacterium RIFCSPHIGHO2_01_FULL_33_34</name>
    <dbReference type="NCBI Taxonomy" id="1798671"/>
    <lineage>
        <taxon>Bacteria</taxon>
        <taxon>Candidatus Magasanikiibacteriota</taxon>
    </lineage>
</organism>
<evidence type="ECO:0000259" key="7">
    <source>
        <dbReference type="SMART" id="SM00968"/>
    </source>
</evidence>
<dbReference type="Pfam" id="PF02463">
    <property type="entry name" value="SMC_N"/>
    <property type="match status" value="1"/>
</dbReference>
<evidence type="ECO:0000256" key="5">
    <source>
        <dbReference type="ARBA" id="ARBA00023125"/>
    </source>
</evidence>
<comment type="subunit">
    <text evidence="6">Homodimer.</text>
</comment>
<name>A0A1F6LKC9_9BACT</name>
<feature type="coiled-coil region" evidence="6">
    <location>
        <begin position="589"/>
        <end position="651"/>
    </location>
</feature>
<dbReference type="SMART" id="SM00968">
    <property type="entry name" value="SMC_hinge"/>
    <property type="match status" value="1"/>
</dbReference>
<dbReference type="SUPFAM" id="SSF52540">
    <property type="entry name" value="P-loop containing nucleoside triphosphate hydrolases"/>
    <property type="match status" value="2"/>
</dbReference>
<proteinExistence type="inferred from homology"/>
<dbReference type="AlphaFoldDB" id="A0A1F6LKC9"/>
<dbReference type="GO" id="GO:0007059">
    <property type="term" value="P:chromosome segregation"/>
    <property type="evidence" value="ECO:0007669"/>
    <property type="project" value="UniProtKB-UniRule"/>
</dbReference>
<accession>A0A1F6LKC9</accession>
<dbReference type="InterPro" id="IPR011890">
    <property type="entry name" value="SMC_prok"/>
</dbReference>